<accession>A0A2H0E1A2</accession>
<feature type="transmembrane region" description="Helical" evidence="1">
    <location>
        <begin position="59"/>
        <end position="78"/>
    </location>
</feature>
<feature type="transmembrane region" description="Helical" evidence="1">
    <location>
        <begin position="113"/>
        <end position="130"/>
    </location>
</feature>
<feature type="transmembrane region" description="Helical" evidence="1">
    <location>
        <begin position="183"/>
        <end position="204"/>
    </location>
</feature>
<protein>
    <submittedName>
        <fullName evidence="2">Uncharacterized protein</fullName>
    </submittedName>
</protein>
<name>A0A2H0E1A2_9BACT</name>
<gene>
    <name evidence="2" type="ORF">COW80_04325</name>
</gene>
<organism evidence="2 3">
    <name type="scientific">Candidatus Beckwithbacteria bacterium CG22_combo_CG10-13_8_21_14_all_01_47_9</name>
    <dbReference type="NCBI Taxonomy" id="1974496"/>
    <lineage>
        <taxon>Bacteria</taxon>
        <taxon>Candidatus Beckwithiibacteriota</taxon>
    </lineage>
</organism>
<dbReference type="EMBL" id="PCTU01000109">
    <property type="protein sequence ID" value="PIP87719.1"/>
    <property type="molecule type" value="Genomic_DNA"/>
</dbReference>
<feature type="transmembrane region" description="Helical" evidence="1">
    <location>
        <begin position="243"/>
        <end position="261"/>
    </location>
</feature>
<evidence type="ECO:0000256" key="1">
    <source>
        <dbReference type="SAM" id="Phobius"/>
    </source>
</evidence>
<keyword evidence="1" id="KW-0812">Transmembrane</keyword>
<comment type="caution">
    <text evidence="2">The sequence shown here is derived from an EMBL/GenBank/DDBJ whole genome shotgun (WGS) entry which is preliminary data.</text>
</comment>
<keyword evidence="1" id="KW-1133">Transmembrane helix</keyword>
<dbReference type="Proteomes" id="UP000229981">
    <property type="component" value="Unassembled WGS sequence"/>
</dbReference>
<evidence type="ECO:0000313" key="2">
    <source>
        <dbReference type="EMBL" id="PIP87719.1"/>
    </source>
</evidence>
<sequence>MTWWEYFVVGSLAGLHHASIRGYKDSLWEPFEWLKFWRSILFGIIGGGVAYWLNIKINVQFNLLSLSLFCLGSAVMIVESYKWFFRLDNQEKYVIPTYFTWFGKIIEKRSQRVFIGIIFSGLILLLLWCFEKNIYLNSLTNLYRGLLVGLIGGIAASGGGSFKDAPFEGFFIKKFWRSWWVDILGGVIMAPLMPNNMVLLLMVWGWDRLWIELYKCLLLRNEAPGKFKIKGIVYKDWQIRRNWLLIPYGLSWLVPIAGSLLK</sequence>
<reference evidence="2 3" key="1">
    <citation type="submission" date="2017-09" db="EMBL/GenBank/DDBJ databases">
        <title>Depth-based differentiation of microbial function through sediment-hosted aquifers and enrichment of novel symbionts in the deep terrestrial subsurface.</title>
        <authorList>
            <person name="Probst A.J."/>
            <person name="Ladd B."/>
            <person name="Jarett J.K."/>
            <person name="Geller-Mcgrath D.E."/>
            <person name="Sieber C.M."/>
            <person name="Emerson J.B."/>
            <person name="Anantharaman K."/>
            <person name="Thomas B.C."/>
            <person name="Malmstrom R."/>
            <person name="Stieglmeier M."/>
            <person name="Klingl A."/>
            <person name="Woyke T."/>
            <person name="Ryan C.M."/>
            <person name="Banfield J.F."/>
        </authorList>
    </citation>
    <scope>NUCLEOTIDE SEQUENCE [LARGE SCALE GENOMIC DNA]</scope>
    <source>
        <strain evidence="2">CG22_combo_CG10-13_8_21_14_all_01_47_9</strain>
    </source>
</reference>
<feature type="transmembrane region" description="Helical" evidence="1">
    <location>
        <begin position="36"/>
        <end position="53"/>
    </location>
</feature>
<proteinExistence type="predicted"/>
<feature type="transmembrane region" description="Helical" evidence="1">
    <location>
        <begin position="142"/>
        <end position="162"/>
    </location>
</feature>
<dbReference type="AlphaFoldDB" id="A0A2H0E1A2"/>
<evidence type="ECO:0000313" key="3">
    <source>
        <dbReference type="Proteomes" id="UP000229981"/>
    </source>
</evidence>
<keyword evidence="1" id="KW-0472">Membrane</keyword>